<dbReference type="Gene3D" id="3.30.200.20">
    <property type="entry name" value="Phosphorylase Kinase, domain 1"/>
    <property type="match status" value="1"/>
</dbReference>
<dbReference type="Pfam" id="PF07714">
    <property type="entry name" value="PK_Tyr_Ser-Thr"/>
    <property type="match status" value="1"/>
</dbReference>
<keyword evidence="4" id="KW-1133">Transmembrane helix</keyword>
<evidence type="ECO:0000313" key="8">
    <source>
        <dbReference type="Proteomes" id="UP000636709"/>
    </source>
</evidence>
<dbReference type="PANTHER" id="PTHR27007">
    <property type="match status" value="1"/>
</dbReference>
<evidence type="ECO:0000256" key="2">
    <source>
        <dbReference type="ARBA" id="ARBA00022840"/>
    </source>
</evidence>
<dbReference type="InterPro" id="IPR050528">
    <property type="entry name" value="L-type_Lectin-RKs"/>
</dbReference>
<dbReference type="InterPro" id="IPR008271">
    <property type="entry name" value="Ser/Thr_kinase_AS"/>
</dbReference>
<reference evidence="7" key="1">
    <citation type="submission" date="2020-07" db="EMBL/GenBank/DDBJ databases">
        <title>Genome sequence and genetic diversity analysis of an under-domesticated orphan crop, white fonio (Digitaria exilis).</title>
        <authorList>
            <person name="Bennetzen J.L."/>
            <person name="Chen S."/>
            <person name="Ma X."/>
            <person name="Wang X."/>
            <person name="Yssel A.E.J."/>
            <person name="Chaluvadi S.R."/>
            <person name="Johnson M."/>
            <person name="Gangashetty P."/>
            <person name="Hamidou F."/>
            <person name="Sanogo M.D."/>
            <person name="Zwaenepoel A."/>
            <person name="Wallace J."/>
            <person name="Van De Peer Y."/>
            <person name="Van Deynze A."/>
        </authorList>
    </citation>
    <scope>NUCLEOTIDE SEQUENCE</scope>
    <source>
        <tissue evidence="7">Leaves</tissue>
    </source>
</reference>
<dbReference type="AlphaFoldDB" id="A0A835F797"/>
<evidence type="ECO:0000259" key="6">
    <source>
        <dbReference type="PROSITE" id="PS50011"/>
    </source>
</evidence>
<keyword evidence="4" id="KW-0472">Membrane</keyword>
<dbReference type="InterPro" id="IPR000719">
    <property type="entry name" value="Prot_kinase_dom"/>
</dbReference>
<gene>
    <name evidence="7" type="ORF">HU200_016987</name>
</gene>
<dbReference type="GO" id="GO:0004672">
    <property type="term" value="F:protein kinase activity"/>
    <property type="evidence" value="ECO:0007669"/>
    <property type="project" value="InterPro"/>
</dbReference>
<dbReference type="InterPro" id="IPR011009">
    <property type="entry name" value="Kinase-like_dom_sf"/>
</dbReference>
<dbReference type="EMBL" id="JACEFO010001617">
    <property type="protein sequence ID" value="KAF8730410.1"/>
    <property type="molecule type" value="Genomic_DNA"/>
</dbReference>
<feature type="domain" description="Protein kinase" evidence="6">
    <location>
        <begin position="309"/>
        <end position="673"/>
    </location>
</feature>
<feature type="signal peptide" evidence="5">
    <location>
        <begin position="1"/>
        <end position="32"/>
    </location>
</feature>
<dbReference type="GO" id="GO:0051707">
    <property type="term" value="P:response to other organism"/>
    <property type="evidence" value="ECO:0007669"/>
    <property type="project" value="UniProtKB-ARBA"/>
</dbReference>
<protein>
    <recommendedName>
        <fullName evidence="6">Protein kinase domain-containing protein</fullName>
    </recommendedName>
</protein>
<organism evidence="7 8">
    <name type="scientific">Digitaria exilis</name>
    <dbReference type="NCBI Taxonomy" id="1010633"/>
    <lineage>
        <taxon>Eukaryota</taxon>
        <taxon>Viridiplantae</taxon>
        <taxon>Streptophyta</taxon>
        <taxon>Embryophyta</taxon>
        <taxon>Tracheophyta</taxon>
        <taxon>Spermatophyta</taxon>
        <taxon>Magnoliopsida</taxon>
        <taxon>Liliopsida</taxon>
        <taxon>Poales</taxon>
        <taxon>Poaceae</taxon>
        <taxon>PACMAD clade</taxon>
        <taxon>Panicoideae</taxon>
        <taxon>Panicodae</taxon>
        <taxon>Paniceae</taxon>
        <taxon>Anthephorinae</taxon>
        <taxon>Digitaria</taxon>
    </lineage>
</organism>
<evidence type="ECO:0000256" key="4">
    <source>
        <dbReference type="SAM" id="Phobius"/>
    </source>
</evidence>
<dbReference type="OrthoDB" id="652621at2759"/>
<keyword evidence="1" id="KW-0547">Nucleotide-binding</keyword>
<dbReference type="Proteomes" id="UP000636709">
    <property type="component" value="Unassembled WGS sequence"/>
</dbReference>
<evidence type="ECO:0000256" key="1">
    <source>
        <dbReference type="ARBA" id="ARBA00022741"/>
    </source>
</evidence>
<feature type="chain" id="PRO_5032970262" description="Protein kinase domain-containing protein" evidence="5">
    <location>
        <begin position="33"/>
        <end position="673"/>
    </location>
</feature>
<sequence>MGGTGQAVPKIAQHKMRLVVLLSLLLDGAVTATVDGSGGGCNRRCNGLVAPYPLGFSGDGPIVLVCNATASTALLPNGTLPYQVVSFNSMASTFAVSLPTSCDGRTVRDAHASLNTASLGGGYGVSSYTSLFLRGGCDRAAATNAAASCSVSAEIMNNLIDTSRCGNDTTWGCVSGTGNTTAAFLDWERVVASGCEDALTAAVFVDDAETAVPSLEFGVAELGWWLNGTCADATTGGRCAANSTCLEVETPGWALGQRCSCLEGMSGDGFATGDGCYNNGEFIFAVFLCVFDSTHSTDGCFLWQIKVSHLPAVVAGVGSVALLVVGLVVFFCLWKRKRQNNAVRMLKTTGKQASTDGARLFRNKPVNDDDLELDQGLTGPQRFCYEDLAAATGSFSDDRRLGRGGFGSVYHGYLADTNRDGWKEFVAEVRINQPPPALQSRPADRLLLLVYNLMPNGSLDTHLYKHENELTWPVRYGIALGVGATLLYLHKGAEWRMVHRDVKPSNVMLDGSFAAKLGDFGLARLIDDGRRSHTTAASVESDVYNFGVLLLEITCGRRPAVCVVVGDEDEEENYFDHLVQWVWDLYGGRSILHAADARLAGEFDGREMACTMLVGLCLRPAIRKAVNVLQFEAPPPILPMKMSVATYGPSPPADRAGATTSSDESAAVTDEEL</sequence>
<dbReference type="Gene3D" id="1.10.510.10">
    <property type="entry name" value="Transferase(Phosphotransferase) domain 1"/>
    <property type="match status" value="1"/>
</dbReference>
<proteinExistence type="predicted"/>
<accession>A0A835F797</accession>
<evidence type="ECO:0000256" key="5">
    <source>
        <dbReference type="SAM" id="SignalP"/>
    </source>
</evidence>
<keyword evidence="5" id="KW-0732">Signal</keyword>
<evidence type="ECO:0000313" key="7">
    <source>
        <dbReference type="EMBL" id="KAF8730410.1"/>
    </source>
</evidence>
<feature type="transmembrane region" description="Helical" evidence="4">
    <location>
        <begin position="310"/>
        <end position="334"/>
    </location>
</feature>
<dbReference type="InterPro" id="IPR001245">
    <property type="entry name" value="Ser-Thr/Tyr_kinase_cat_dom"/>
</dbReference>
<dbReference type="PROSITE" id="PS50011">
    <property type="entry name" value="PROTEIN_KINASE_DOM"/>
    <property type="match status" value="1"/>
</dbReference>
<comment type="caution">
    <text evidence="7">The sequence shown here is derived from an EMBL/GenBank/DDBJ whole genome shotgun (WGS) entry which is preliminary data.</text>
</comment>
<dbReference type="PROSITE" id="PS00108">
    <property type="entry name" value="PROTEIN_KINASE_ST"/>
    <property type="match status" value="1"/>
</dbReference>
<name>A0A835F797_9POAL</name>
<dbReference type="SUPFAM" id="SSF56112">
    <property type="entry name" value="Protein kinase-like (PK-like)"/>
    <property type="match status" value="1"/>
</dbReference>
<keyword evidence="2" id="KW-0067">ATP-binding</keyword>
<evidence type="ECO:0000256" key="3">
    <source>
        <dbReference type="SAM" id="MobiDB-lite"/>
    </source>
</evidence>
<keyword evidence="8" id="KW-1185">Reference proteome</keyword>
<dbReference type="SMART" id="SM00220">
    <property type="entry name" value="S_TKc"/>
    <property type="match status" value="1"/>
</dbReference>
<keyword evidence="4" id="KW-0812">Transmembrane</keyword>
<dbReference type="GO" id="GO:0005524">
    <property type="term" value="F:ATP binding"/>
    <property type="evidence" value="ECO:0007669"/>
    <property type="project" value="UniProtKB-KW"/>
</dbReference>
<feature type="region of interest" description="Disordered" evidence="3">
    <location>
        <begin position="648"/>
        <end position="673"/>
    </location>
</feature>